<dbReference type="EMBL" id="BAAAZG010000020">
    <property type="protein sequence ID" value="GAA4075339.1"/>
    <property type="molecule type" value="Genomic_DNA"/>
</dbReference>
<dbReference type="Pfam" id="PF09346">
    <property type="entry name" value="SMI1_KNR4"/>
    <property type="match status" value="1"/>
</dbReference>
<evidence type="ECO:0000313" key="2">
    <source>
        <dbReference type="EMBL" id="GAA4075339.1"/>
    </source>
</evidence>
<sequence length="387" mass="43821">MDWRPWLTRWSEEWIGCTEPDELDPEVVRDGWLGFDPATPEAVAAAEERLGTRLPPSYREFLLTTDGWRDAGIFVWRMRGTSDLGWVRDLEPYWQDWDEPVEEEEESDGGDGPISRGLLISLETDAGILYLDPGDVDENGEWAAYSLFSWRAAPPERFPSFVALMEDLYAEFHQMRRPEGATRDSWAAKVDQARRDALAGDVDGAEAVLAQAENFGHVRATVLRAQMLLLLGRAYDAEQLLRRLLHPSFTPDGFLSDPLFTEEFLPLLFVEHRQASSPNRNSILQTAIGSDPELVVLVAEYQARLRRSEARPDYGNPEFTELVRAALERHASDPDALWRAVGDALPHWRPRSTDHIAPVVLLTEPVLAETLTPERGRALLSRPRGDR</sequence>
<dbReference type="Gene3D" id="3.40.1580.10">
    <property type="entry name" value="SMI1/KNR4-like"/>
    <property type="match status" value="1"/>
</dbReference>
<keyword evidence="3" id="KW-1185">Reference proteome</keyword>
<dbReference type="SUPFAM" id="SSF160631">
    <property type="entry name" value="SMI1/KNR4-like"/>
    <property type="match status" value="1"/>
</dbReference>
<feature type="domain" description="Knr4/Smi1-like" evidence="1">
    <location>
        <begin position="37"/>
        <end position="164"/>
    </location>
</feature>
<organism evidence="2 3">
    <name type="scientific">Actinomadura miaoliensis</name>
    <dbReference type="NCBI Taxonomy" id="430685"/>
    <lineage>
        <taxon>Bacteria</taxon>
        <taxon>Bacillati</taxon>
        <taxon>Actinomycetota</taxon>
        <taxon>Actinomycetes</taxon>
        <taxon>Streptosporangiales</taxon>
        <taxon>Thermomonosporaceae</taxon>
        <taxon>Actinomadura</taxon>
    </lineage>
</organism>
<accession>A0ABP7VWI1</accession>
<dbReference type="RefSeq" id="WP_344948324.1">
    <property type="nucleotide sequence ID" value="NZ_BAAAZG010000020.1"/>
</dbReference>
<proteinExistence type="predicted"/>
<protein>
    <recommendedName>
        <fullName evidence="1">Knr4/Smi1-like domain-containing protein</fullName>
    </recommendedName>
</protein>
<dbReference type="InterPro" id="IPR018958">
    <property type="entry name" value="Knr4/Smi1-like_dom"/>
</dbReference>
<name>A0ABP7VWI1_9ACTN</name>
<gene>
    <name evidence="2" type="ORF">GCM10022214_35680</name>
</gene>
<dbReference type="InterPro" id="IPR037883">
    <property type="entry name" value="Knr4/Smi1-like_sf"/>
</dbReference>
<dbReference type="Proteomes" id="UP001500683">
    <property type="component" value="Unassembled WGS sequence"/>
</dbReference>
<reference evidence="3" key="1">
    <citation type="journal article" date="2019" name="Int. J. Syst. Evol. Microbiol.">
        <title>The Global Catalogue of Microorganisms (GCM) 10K type strain sequencing project: providing services to taxonomists for standard genome sequencing and annotation.</title>
        <authorList>
            <consortium name="The Broad Institute Genomics Platform"/>
            <consortium name="The Broad Institute Genome Sequencing Center for Infectious Disease"/>
            <person name="Wu L."/>
            <person name="Ma J."/>
        </authorList>
    </citation>
    <scope>NUCLEOTIDE SEQUENCE [LARGE SCALE GENOMIC DNA]</scope>
    <source>
        <strain evidence="3">JCM 16702</strain>
    </source>
</reference>
<evidence type="ECO:0000313" key="3">
    <source>
        <dbReference type="Proteomes" id="UP001500683"/>
    </source>
</evidence>
<dbReference type="SMART" id="SM00860">
    <property type="entry name" value="SMI1_KNR4"/>
    <property type="match status" value="1"/>
</dbReference>
<comment type="caution">
    <text evidence="2">The sequence shown here is derived from an EMBL/GenBank/DDBJ whole genome shotgun (WGS) entry which is preliminary data.</text>
</comment>
<evidence type="ECO:0000259" key="1">
    <source>
        <dbReference type="SMART" id="SM00860"/>
    </source>
</evidence>